<dbReference type="EMBL" id="JAIGNU010000002">
    <property type="protein sequence ID" value="MBX7501998.1"/>
    <property type="molecule type" value="Genomic_DNA"/>
</dbReference>
<dbReference type="RefSeq" id="WP_221603178.1">
    <property type="nucleotide sequence ID" value="NZ_JAIGNU010000002.1"/>
</dbReference>
<feature type="region of interest" description="Disordered" evidence="1">
    <location>
        <begin position="205"/>
        <end position="237"/>
    </location>
</feature>
<name>A0ABS7JWG1_9SPHN</name>
<proteinExistence type="predicted"/>
<keyword evidence="3" id="KW-1185">Reference proteome</keyword>
<reference evidence="2 3" key="1">
    <citation type="submission" date="2021-08" db="EMBL/GenBank/DDBJ databases">
        <title>Comparative Genomics Analysis of the Genus Qipengyuania Reveals Extensive Genetic Diversity and Metabolic Versatility, Including the Description of Fifteen Novel Species.</title>
        <authorList>
            <person name="Liu Y."/>
        </authorList>
    </citation>
    <scope>NUCLEOTIDE SEQUENCE [LARGE SCALE GENOMIC DNA]</scope>
    <source>
        <strain evidence="2 3">YG27</strain>
    </source>
</reference>
<comment type="caution">
    <text evidence="2">The sequence shown here is derived from an EMBL/GenBank/DDBJ whole genome shotgun (WGS) entry which is preliminary data.</text>
</comment>
<gene>
    <name evidence="2" type="ORF">K3181_11145</name>
</gene>
<dbReference type="Proteomes" id="UP000782554">
    <property type="component" value="Unassembled WGS sequence"/>
</dbReference>
<evidence type="ECO:0000256" key="1">
    <source>
        <dbReference type="SAM" id="MobiDB-lite"/>
    </source>
</evidence>
<feature type="compositionally biased region" description="Basic and acidic residues" evidence="1">
    <location>
        <begin position="216"/>
        <end position="237"/>
    </location>
</feature>
<evidence type="ECO:0000313" key="3">
    <source>
        <dbReference type="Proteomes" id="UP000782554"/>
    </source>
</evidence>
<accession>A0ABS7JWG1</accession>
<organism evidence="2 3">
    <name type="scientific">Qipengyuania mesophila</name>
    <dbReference type="NCBI Taxonomy" id="2867246"/>
    <lineage>
        <taxon>Bacteria</taxon>
        <taxon>Pseudomonadati</taxon>
        <taxon>Pseudomonadota</taxon>
        <taxon>Alphaproteobacteria</taxon>
        <taxon>Sphingomonadales</taxon>
        <taxon>Erythrobacteraceae</taxon>
        <taxon>Qipengyuania</taxon>
    </lineage>
</organism>
<sequence length="237" mass="26592">MADTEPLIEFLCDPALEGSIPPPERAVRFAPEWFKRLDRELGVPDAHGLPGLTVKACLPVTDAFSLGYVIPLPFDVMLRVPEDRVAIQLGWGPDVPFQPVEQHLPEQIGAPEHPFESAMPLKFINPWRIKVPEGYSVLFAPPFSRPDLPFTCFSGLVDCDRFATTINFPFLWTGETGDHYLPAGTPLVQAVPIRRDALLKQAQARAATEEELAEQDAARARKYGEESVYSREWREKK</sequence>
<evidence type="ECO:0000313" key="2">
    <source>
        <dbReference type="EMBL" id="MBX7501998.1"/>
    </source>
</evidence>
<protein>
    <submittedName>
        <fullName evidence="2">Uncharacterized protein</fullName>
    </submittedName>
</protein>